<dbReference type="Pfam" id="PF02931">
    <property type="entry name" value="Neur_chan_LBD"/>
    <property type="match status" value="1"/>
</dbReference>
<dbReference type="CDD" id="cd18997">
    <property type="entry name" value="LGIC_ECD_nAChR"/>
    <property type="match status" value="1"/>
</dbReference>
<dbReference type="InterPro" id="IPR006202">
    <property type="entry name" value="Neur_chan_lig-bd"/>
</dbReference>
<name>A0ABD2PT17_9PLAT</name>
<keyword evidence="8" id="KW-0675">Receptor</keyword>
<evidence type="ECO:0000256" key="2">
    <source>
        <dbReference type="ARBA" id="ARBA00022448"/>
    </source>
</evidence>
<organism evidence="14 15">
    <name type="scientific">Cichlidogyrus casuarinus</name>
    <dbReference type="NCBI Taxonomy" id="1844966"/>
    <lineage>
        <taxon>Eukaryota</taxon>
        <taxon>Metazoa</taxon>
        <taxon>Spiralia</taxon>
        <taxon>Lophotrochozoa</taxon>
        <taxon>Platyhelminthes</taxon>
        <taxon>Monogenea</taxon>
        <taxon>Monopisthocotylea</taxon>
        <taxon>Dactylogyridea</taxon>
        <taxon>Ancyrocephalidae</taxon>
        <taxon>Cichlidogyrus</taxon>
    </lineage>
</organism>
<proteinExistence type="inferred from homology"/>
<keyword evidence="2 12" id="KW-0813">Transport</keyword>
<feature type="domain" description="Neurotransmitter-gated ion-channel ligand-binding" evidence="13">
    <location>
        <begin position="71"/>
        <end position="257"/>
    </location>
</feature>
<keyword evidence="9" id="KW-1071">Ligand-gated ion channel</keyword>
<evidence type="ECO:0000256" key="11">
    <source>
        <dbReference type="ARBA" id="ARBA00034099"/>
    </source>
</evidence>
<evidence type="ECO:0000256" key="3">
    <source>
        <dbReference type="ARBA" id="ARBA00022475"/>
    </source>
</evidence>
<dbReference type="PRINTS" id="PR00252">
    <property type="entry name" value="NRIONCHANNEL"/>
</dbReference>
<dbReference type="Proteomes" id="UP001626550">
    <property type="component" value="Unassembled WGS sequence"/>
</dbReference>
<evidence type="ECO:0000256" key="12">
    <source>
        <dbReference type="RuleBase" id="RU000687"/>
    </source>
</evidence>
<dbReference type="InterPro" id="IPR018000">
    <property type="entry name" value="Neurotransmitter_ion_chnl_CS"/>
</dbReference>
<evidence type="ECO:0000313" key="15">
    <source>
        <dbReference type="Proteomes" id="UP001626550"/>
    </source>
</evidence>
<keyword evidence="15" id="KW-1185">Reference proteome</keyword>
<evidence type="ECO:0000256" key="9">
    <source>
        <dbReference type="ARBA" id="ARBA00023286"/>
    </source>
</evidence>
<feature type="chain" id="PRO_5044529024" description="Neurotransmitter-gated ion-channel ligand-binding domain-containing protein" evidence="12">
    <location>
        <begin position="22"/>
        <end position="278"/>
    </location>
</feature>
<evidence type="ECO:0000313" key="14">
    <source>
        <dbReference type="EMBL" id="KAL3310613.1"/>
    </source>
</evidence>
<dbReference type="PRINTS" id="PR00254">
    <property type="entry name" value="NICOTINICR"/>
</dbReference>
<dbReference type="AlphaFoldDB" id="A0ABD2PT17"/>
<evidence type="ECO:0000259" key="13">
    <source>
        <dbReference type="Pfam" id="PF02931"/>
    </source>
</evidence>
<keyword evidence="7" id="KW-0472">Membrane</keyword>
<keyword evidence="3" id="KW-1003">Cell membrane</keyword>
<comment type="caution">
    <text evidence="14">The sequence shown here is derived from an EMBL/GenBank/DDBJ whole genome shotgun (WGS) entry which is preliminary data.</text>
</comment>
<gene>
    <name evidence="14" type="ORF">Ciccas_010820</name>
</gene>
<comment type="subcellular location">
    <subcellularLocation>
        <location evidence="11">Synaptic cell membrane</location>
        <topology evidence="11">Multi-pass membrane protein</topology>
    </subcellularLocation>
</comment>
<dbReference type="PANTHER" id="PTHR18945">
    <property type="entry name" value="NEUROTRANSMITTER GATED ION CHANNEL"/>
    <property type="match status" value="1"/>
</dbReference>
<dbReference type="EMBL" id="JBJKFK010002794">
    <property type="protein sequence ID" value="KAL3310613.1"/>
    <property type="molecule type" value="Genomic_DNA"/>
</dbReference>
<evidence type="ECO:0000256" key="8">
    <source>
        <dbReference type="ARBA" id="ARBA00023170"/>
    </source>
</evidence>
<comment type="similarity">
    <text evidence="1">Belongs to the ligand-gated ion channel (TC 1.A.9) family. Acetylcholine receptor (TC 1.A.9.1) subfamily.</text>
</comment>
<dbReference type="Gene3D" id="2.70.170.10">
    <property type="entry name" value="Neurotransmitter-gated ion-channel ligand-binding domain"/>
    <property type="match status" value="2"/>
</dbReference>
<keyword evidence="5" id="KW-0770">Synapse</keyword>
<evidence type="ECO:0000256" key="1">
    <source>
        <dbReference type="ARBA" id="ARBA00009237"/>
    </source>
</evidence>
<dbReference type="InterPro" id="IPR036734">
    <property type="entry name" value="Neur_chan_lig-bd_sf"/>
</dbReference>
<protein>
    <recommendedName>
        <fullName evidence="13">Neurotransmitter-gated ion-channel ligand-binding domain-containing protein</fullName>
    </recommendedName>
</protein>
<keyword evidence="12" id="KW-0732">Signal</keyword>
<keyword evidence="10 12" id="KW-0407">Ion channel</keyword>
<dbReference type="InterPro" id="IPR002394">
    <property type="entry name" value="Nicotinic_acetylcholine_rcpt"/>
</dbReference>
<keyword evidence="6 12" id="KW-0406">Ion transport</keyword>
<dbReference type="FunFam" id="2.70.170.10:FF:000016">
    <property type="entry name" value="Nicotinic acetylcholine receptor subunit"/>
    <property type="match status" value="1"/>
</dbReference>
<dbReference type="PROSITE" id="PS00236">
    <property type="entry name" value="NEUROTR_ION_CHANNEL"/>
    <property type="match status" value="1"/>
</dbReference>
<evidence type="ECO:0000256" key="4">
    <source>
        <dbReference type="ARBA" id="ARBA00022692"/>
    </source>
</evidence>
<dbReference type="InterPro" id="IPR006201">
    <property type="entry name" value="Neur_channel"/>
</dbReference>
<dbReference type="GO" id="GO:0097060">
    <property type="term" value="C:synaptic membrane"/>
    <property type="evidence" value="ECO:0007669"/>
    <property type="project" value="UniProtKB-SubCell"/>
</dbReference>
<evidence type="ECO:0000256" key="6">
    <source>
        <dbReference type="ARBA" id="ARBA00023065"/>
    </source>
</evidence>
<evidence type="ECO:0000256" key="7">
    <source>
        <dbReference type="ARBA" id="ARBA00023136"/>
    </source>
</evidence>
<dbReference type="GO" id="GO:0034220">
    <property type="term" value="P:monoatomic ion transmembrane transport"/>
    <property type="evidence" value="ECO:0007669"/>
    <property type="project" value="UniProtKB-KW"/>
</dbReference>
<sequence length="278" mass="32030">MEGSLLIIFVWLPLFHGLIPGQQPTEEQTLLKQLFQNYESASRPVYRANLTVGVTFGLTLIQIAQLVTDEQMLIRKLFANYDPGTRPVFDARNVINVTFGLSLILISDMDEVNQVLTINVWIEQEWKDERIRWNPAEYNGLSILRIPCEKLWLPDIVLYNSADDFKGGFMPIRAVVQHTGLIFWSPPAKLRSTCKIDMTYFPFDDQTCILKFGSWTYDLSQMNISSIRERKDEVETQYYVKNGEWDLVNVTVERHTVSAVIQLSPPLFALSQMTDTIN</sequence>
<evidence type="ECO:0000256" key="10">
    <source>
        <dbReference type="ARBA" id="ARBA00023303"/>
    </source>
</evidence>
<keyword evidence="4" id="KW-0812">Transmembrane</keyword>
<feature type="signal peptide" evidence="12">
    <location>
        <begin position="1"/>
        <end position="21"/>
    </location>
</feature>
<reference evidence="14 15" key="1">
    <citation type="submission" date="2024-11" db="EMBL/GenBank/DDBJ databases">
        <title>Adaptive evolution of stress response genes in parasites aligns with host niche diversity.</title>
        <authorList>
            <person name="Hahn C."/>
            <person name="Resl P."/>
        </authorList>
    </citation>
    <scope>NUCLEOTIDE SEQUENCE [LARGE SCALE GENOMIC DNA]</scope>
    <source>
        <strain evidence="14">EGGRZ-B1_66</strain>
        <tissue evidence="14">Body</tissue>
    </source>
</reference>
<accession>A0ABD2PT17</accession>
<evidence type="ECO:0000256" key="5">
    <source>
        <dbReference type="ARBA" id="ARBA00023018"/>
    </source>
</evidence>
<dbReference type="SUPFAM" id="SSF63712">
    <property type="entry name" value="Nicotinic receptor ligand binding domain-like"/>
    <property type="match status" value="2"/>
</dbReference>